<name>A0ABW7I7E8_9RHOB</name>
<evidence type="ECO:0000259" key="1">
    <source>
        <dbReference type="PROSITE" id="PS50056"/>
    </source>
</evidence>
<organism evidence="2 3">
    <name type="scientific">Roseovarius aquimarinus</name>
    <dbReference type="NCBI Taxonomy" id="1229156"/>
    <lineage>
        <taxon>Bacteria</taxon>
        <taxon>Pseudomonadati</taxon>
        <taxon>Pseudomonadota</taxon>
        <taxon>Alphaproteobacteria</taxon>
        <taxon>Rhodobacterales</taxon>
        <taxon>Roseobacteraceae</taxon>
        <taxon>Roseovarius</taxon>
    </lineage>
</organism>
<dbReference type="Proteomes" id="UP001607157">
    <property type="component" value="Unassembled WGS sequence"/>
</dbReference>
<accession>A0ABW7I7E8</accession>
<keyword evidence="3" id="KW-1185">Reference proteome</keyword>
<dbReference type="InterPro" id="IPR029021">
    <property type="entry name" value="Prot-tyrosine_phosphatase-like"/>
</dbReference>
<dbReference type="InterPro" id="IPR016130">
    <property type="entry name" value="Tyr_Pase_AS"/>
</dbReference>
<dbReference type="PROSITE" id="PS00383">
    <property type="entry name" value="TYR_PHOSPHATASE_1"/>
    <property type="match status" value="1"/>
</dbReference>
<dbReference type="Gene3D" id="3.90.190.10">
    <property type="entry name" value="Protein tyrosine phosphatase superfamily"/>
    <property type="match status" value="1"/>
</dbReference>
<comment type="caution">
    <text evidence="2">The sequence shown here is derived from an EMBL/GenBank/DDBJ whole genome shotgun (WGS) entry which is preliminary data.</text>
</comment>
<feature type="domain" description="Tyrosine specific protein phosphatases" evidence="1">
    <location>
        <begin position="104"/>
        <end position="155"/>
    </location>
</feature>
<dbReference type="EMBL" id="JBIHMM010000002">
    <property type="protein sequence ID" value="MFH0254099.1"/>
    <property type="molecule type" value="Genomic_DNA"/>
</dbReference>
<sequence>MGGFVIHALPVLRGILALVPLPGSGGDYAGDMEHLRDWRPSMVMSLTSRAEMVEAGAGEMGHSVVALGARWVHVPVVRSGVPDAAGQATWRKSAPLALSALRGGGRVLVHCGNGTGRSGMAALRLMTEAGEPGAAALARLRHLRPQTALTDTQARWALQGGDHAA</sequence>
<dbReference type="PROSITE" id="PS50056">
    <property type="entry name" value="TYR_PHOSPHATASE_2"/>
    <property type="match status" value="1"/>
</dbReference>
<evidence type="ECO:0000313" key="2">
    <source>
        <dbReference type="EMBL" id="MFH0254099.1"/>
    </source>
</evidence>
<evidence type="ECO:0000313" key="3">
    <source>
        <dbReference type="Proteomes" id="UP001607157"/>
    </source>
</evidence>
<proteinExistence type="predicted"/>
<dbReference type="SUPFAM" id="SSF52799">
    <property type="entry name" value="(Phosphotyrosine protein) phosphatases II"/>
    <property type="match status" value="1"/>
</dbReference>
<reference evidence="2 3" key="1">
    <citation type="submission" date="2024-10" db="EMBL/GenBank/DDBJ databases">
        <authorList>
            <person name="Yang X.-N."/>
        </authorList>
    </citation>
    <scope>NUCLEOTIDE SEQUENCE [LARGE SCALE GENOMIC DNA]</scope>
    <source>
        <strain evidence="2 3">CAU 1059</strain>
    </source>
</reference>
<dbReference type="RefSeq" id="WP_377170549.1">
    <property type="nucleotide sequence ID" value="NZ_JBHTJC010000002.1"/>
</dbReference>
<dbReference type="InterPro" id="IPR000387">
    <property type="entry name" value="Tyr_Pase_dom"/>
</dbReference>
<protein>
    <submittedName>
        <fullName evidence="2">Protein phosphatase</fullName>
    </submittedName>
</protein>
<gene>
    <name evidence="2" type="ORF">ACGRVM_09350</name>
</gene>